<proteinExistence type="inferred from homology"/>
<feature type="transmembrane region" description="Helical" evidence="8">
    <location>
        <begin position="363"/>
        <end position="383"/>
    </location>
</feature>
<keyword evidence="3 8" id="KW-0813">Transport</keyword>
<feature type="transmembrane region" description="Helical" evidence="8">
    <location>
        <begin position="300"/>
        <end position="318"/>
    </location>
</feature>
<keyword evidence="5 8" id="KW-0812">Transmembrane</keyword>
<evidence type="ECO:0000256" key="4">
    <source>
        <dbReference type="ARBA" id="ARBA00022475"/>
    </source>
</evidence>
<reference evidence="10 11" key="1">
    <citation type="submission" date="2019-09" db="EMBL/GenBank/DDBJ databases">
        <title>Draft genome sequence of Psychrobacter nivimaris LAMA 639, in search for biotechnological relevant genes.</title>
        <authorList>
            <person name="Lima A.O.S."/>
            <person name="Staloch B.E.K."/>
            <person name="Freitas R.C."/>
            <person name="Niero H."/>
            <person name="Silva M.A.C."/>
        </authorList>
    </citation>
    <scope>NUCLEOTIDE SEQUENCE [LARGE SCALE GENOMIC DNA]</scope>
    <source>
        <strain evidence="10 11">LAMA 639</strain>
    </source>
</reference>
<evidence type="ECO:0000256" key="1">
    <source>
        <dbReference type="ARBA" id="ARBA00004651"/>
    </source>
</evidence>
<dbReference type="NCBIfam" id="TIGR00710">
    <property type="entry name" value="efflux_Bcr_CflA"/>
    <property type="match status" value="1"/>
</dbReference>
<feature type="transmembrane region" description="Helical" evidence="8">
    <location>
        <begin position="324"/>
        <end position="342"/>
    </location>
</feature>
<accession>A0A6N7C1M0</accession>
<name>A0A6N7C1M0_9GAMM</name>
<feature type="transmembrane region" description="Helical" evidence="8">
    <location>
        <begin position="231"/>
        <end position="249"/>
    </location>
</feature>
<sequence>MSASKPSLPNKPIASERVRSADLPVAWIMMLGLMVAVGPLSIDMYLPALPSMADDFGVSTAFMANSVPAYFLGLVFGQLFYGPFSDRVGRVKPLYIGMTLYVIASILCATTDNEYVLFAGRTLQALGACVGAVVTRAAIRDRLTAKQTAKAFSIMILVMGLAPILAPSLGALFLQFFDWHSIFWFLAAFGALNLLLTKFFFFETLTEENRNVRPAREVLSQYWDLLKDPTFNYPAIGGGLLMGAMFVYISSASELIMDTYGVSATHFAWLFGMNAAGFVGLTQLNQWLTNRFRILSILRFGAMMQVISAGVLFVIGLLLGTDAWLPLVLACIFFCIAGLGLTQPNASAIALAFQKRRAGMASALQGSLMFSVGIFGGLLLNLFPVNPVLKVGIALFSLMSFGSFLIWKIDRNLNLDDAE</sequence>
<dbReference type="PROSITE" id="PS50850">
    <property type="entry name" value="MFS"/>
    <property type="match status" value="1"/>
</dbReference>
<evidence type="ECO:0000313" key="11">
    <source>
        <dbReference type="Proteomes" id="UP000471465"/>
    </source>
</evidence>
<dbReference type="AlphaFoldDB" id="A0A6N7C1M0"/>
<evidence type="ECO:0000256" key="5">
    <source>
        <dbReference type="ARBA" id="ARBA00022692"/>
    </source>
</evidence>
<dbReference type="SUPFAM" id="SSF103473">
    <property type="entry name" value="MFS general substrate transporter"/>
    <property type="match status" value="1"/>
</dbReference>
<keyword evidence="8" id="KW-0997">Cell inner membrane</keyword>
<evidence type="ECO:0000313" key="10">
    <source>
        <dbReference type="EMBL" id="KAF0569243.1"/>
    </source>
</evidence>
<dbReference type="Gene3D" id="1.20.1720.10">
    <property type="entry name" value="Multidrug resistance protein D"/>
    <property type="match status" value="1"/>
</dbReference>
<feature type="transmembrane region" description="Helical" evidence="8">
    <location>
        <begin position="151"/>
        <end position="176"/>
    </location>
</feature>
<feature type="transmembrane region" description="Helical" evidence="8">
    <location>
        <begin position="182"/>
        <end position="201"/>
    </location>
</feature>
<dbReference type="EMBL" id="VZIZ01000011">
    <property type="protein sequence ID" value="KAF0569243.1"/>
    <property type="molecule type" value="Genomic_DNA"/>
</dbReference>
<evidence type="ECO:0000256" key="3">
    <source>
        <dbReference type="ARBA" id="ARBA00022448"/>
    </source>
</evidence>
<comment type="similarity">
    <text evidence="2 8">Belongs to the major facilitator superfamily. Bcr/CmlA family.</text>
</comment>
<gene>
    <name evidence="10" type="ORF">FQV37_150</name>
</gene>
<feature type="transmembrane region" description="Helical" evidence="8">
    <location>
        <begin position="118"/>
        <end position="139"/>
    </location>
</feature>
<comment type="caution">
    <text evidence="10">The sequence shown here is derived from an EMBL/GenBank/DDBJ whole genome shotgun (WGS) entry which is preliminary data.</text>
</comment>
<evidence type="ECO:0000256" key="6">
    <source>
        <dbReference type="ARBA" id="ARBA00022989"/>
    </source>
</evidence>
<dbReference type="GO" id="GO:0042910">
    <property type="term" value="F:xenobiotic transmembrane transporter activity"/>
    <property type="evidence" value="ECO:0007669"/>
    <property type="project" value="InterPro"/>
</dbReference>
<dbReference type="CDD" id="cd17320">
    <property type="entry name" value="MFS_MdfA_MDR_like"/>
    <property type="match status" value="1"/>
</dbReference>
<evidence type="ECO:0000256" key="8">
    <source>
        <dbReference type="RuleBase" id="RU365088"/>
    </source>
</evidence>
<dbReference type="InterPro" id="IPR020846">
    <property type="entry name" value="MFS_dom"/>
</dbReference>
<keyword evidence="4" id="KW-1003">Cell membrane</keyword>
<dbReference type="InterPro" id="IPR036259">
    <property type="entry name" value="MFS_trans_sf"/>
</dbReference>
<evidence type="ECO:0000256" key="2">
    <source>
        <dbReference type="ARBA" id="ARBA00006236"/>
    </source>
</evidence>
<feature type="transmembrane region" description="Helical" evidence="8">
    <location>
        <begin position="62"/>
        <end position="81"/>
    </location>
</feature>
<evidence type="ECO:0000256" key="7">
    <source>
        <dbReference type="ARBA" id="ARBA00023136"/>
    </source>
</evidence>
<dbReference type="RefSeq" id="WP_160021510.1">
    <property type="nucleotide sequence ID" value="NZ_VZIZ01000011.1"/>
</dbReference>
<dbReference type="Proteomes" id="UP000471465">
    <property type="component" value="Unassembled WGS sequence"/>
</dbReference>
<feature type="domain" description="Major facilitator superfamily (MFS) profile" evidence="9">
    <location>
        <begin position="27"/>
        <end position="419"/>
    </location>
</feature>
<keyword evidence="6 8" id="KW-1133">Transmembrane helix</keyword>
<feature type="transmembrane region" description="Helical" evidence="8">
    <location>
        <begin position="93"/>
        <end position="112"/>
    </location>
</feature>
<dbReference type="GO" id="GO:0005886">
    <property type="term" value="C:plasma membrane"/>
    <property type="evidence" value="ECO:0007669"/>
    <property type="project" value="UniProtKB-SubCell"/>
</dbReference>
<organism evidence="10 11">
    <name type="scientific">Psychrobacter nivimaris</name>
    <dbReference type="NCBI Taxonomy" id="281738"/>
    <lineage>
        <taxon>Bacteria</taxon>
        <taxon>Pseudomonadati</taxon>
        <taxon>Pseudomonadota</taxon>
        <taxon>Gammaproteobacteria</taxon>
        <taxon>Moraxellales</taxon>
        <taxon>Moraxellaceae</taxon>
        <taxon>Psychrobacter</taxon>
    </lineage>
</organism>
<dbReference type="PANTHER" id="PTHR23502">
    <property type="entry name" value="MAJOR FACILITATOR SUPERFAMILY"/>
    <property type="match status" value="1"/>
</dbReference>
<feature type="transmembrane region" description="Helical" evidence="8">
    <location>
        <begin position="389"/>
        <end position="407"/>
    </location>
</feature>
<dbReference type="GO" id="GO:1990961">
    <property type="term" value="P:xenobiotic detoxification by transmembrane export across the plasma membrane"/>
    <property type="evidence" value="ECO:0007669"/>
    <property type="project" value="InterPro"/>
</dbReference>
<dbReference type="Pfam" id="PF07690">
    <property type="entry name" value="MFS_1"/>
    <property type="match status" value="1"/>
</dbReference>
<comment type="subcellular location">
    <subcellularLocation>
        <location evidence="8">Cell inner membrane</location>
        <topology evidence="8">Multi-pass membrane protein</topology>
    </subcellularLocation>
    <subcellularLocation>
        <location evidence="1">Cell membrane</location>
        <topology evidence="1">Multi-pass membrane protein</topology>
    </subcellularLocation>
</comment>
<keyword evidence="11" id="KW-1185">Reference proteome</keyword>
<protein>
    <recommendedName>
        <fullName evidence="8">Bcr/CflA family efflux transporter</fullName>
    </recommendedName>
</protein>
<feature type="transmembrane region" description="Helical" evidence="8">
    <location>
        <begin position="269"/>
        <end position="288"/>
    </location>
</feature>
<feature type="transmembrane region" description="Helical" evidence="8">
    <location>
        <begin position="21"/>
        <end position="42"/>
    </location>
</feature>
<evidence type="ECO:0000259" key="9">
    <source>
        <dbReference type="PROSITE" id="PS50850"/>
    </source>
</evidence>
<keyword evidence="7 8" id="KW-0472">Membrane</keyword>
<dbReference type="InterPro" id="IPR004812">
    <property type="entry name" value="Efflux_drug-R_Bcr/CmlA"/>
</dbReference>
<dbReference type="InterPro" id="IPR011701">
    <property type="entry name" value="MFS"/>
</dbReference>
<dbReference type="PANTHER" id="PTHR23502:SF132">
    <property type="entry name" value="POLYAMINE TRANSPORTER 2-RELATED"/>
    <property type="match status" value="1"/>
</dbReference>